<dbReference type="InterPro" id="IPR042241">
    <property type="entry name" value="GCP_C_sf"/>
</dbReference>
<dbReference type="GO" id="GO:0051321">
    <property type="term" value="P:meiotic cell cycle"/>
    <property type="evidence" value="ECO:0007669"/>
    <property type="project" value="TreeGrafter"/>
</dbReference>
<reference evidence="8" key="1">
    <citation type="submission" date="2014-05" db="EMBL/GenBank/DDBJ databases">
        <authorList>
            <person name="Chronopoulou M."/>
        </authorList>
    </citation>
    <scope>NUCLEOTIDE SEQUENCE</scope>
    <source>
        <tissue evidence="8">Whole organism</tissue>
    </source>
</reference>
<dbReference type="GO" id="GO:0031122">
    <property type="term" value="P:cytoplasmic microtubule organization"/>
    <property type="evidence" value="ECO:0007669"/>
    <property type="project" value="TreeGrafter"/>
</dbReference>
<sequence>MFSLLGELVEQYVPGKSDAKARIRMKLKGRSFETIYHNNGESSDKEDGSSSINPYDSISIAAYELRESWFIDQGNDLEKLCDTLPQSAHPVLSFLFTLRSIPSPKKDSIPPLSNHRSYPSFPKELFTKDLNEKFNKSGTCPVSQYSFFNLKPVTNLTLVPIPPLAATLNGSGQRRIRVPRKEPAFDFSSRDCEEDAGYDSCNDEKSLPFPWSDIMKMKAPSSGLRRNWEFPSVIDPPKELPYITEYSEGVLKAWALGWHNLKLSNPDLIQIPSLIVLKEKELIIDIGYLMIGIASRSFGFKSSSQEFFVSPGLSLKNLTPETFSSYTQEYITCGTHFRRLERFVEKRNLLEGLIFQCFQSGIQNYLDGFRAMVLKIVSVKDSLLELSKALRPLCKHVFFLAELCKVTKLPKLKNNDDLPRGIRLLSYLFDMTYYVNTKDLYFVLISILRITSRPYFRFLERWVFEGVCYDEFSEFGLIEHGAAASYRDRRYWDYAYIVENIPNEDSGTISGARFIADIQNQIYKCGKALNFLKLCCSNHFLCCTTPESQPRIKLLVSLVEEQKLKKEVKDYTEMMNSIAEEKSLSIKMHKLNLENEKKSLAKIARYKHLENLKRIEKDMIAEKFKKDEKKRLIFEDLKEQARQGIKKREEKRSLEAKEDKEWMEMALKKESETILREELVRKEIENHYRSLTDAAERREKVAQWKLKRHALRQLRIKFWRIENQTIKNHLQNQINDTESLNNLTSLSSFEVKNQNNVTDTWKLLTVKTDDLNNILLNLEDEESNVISINVSNWSSFTSEEQTLIISAGNVNNLPGWIKERLLENYSSQNLDNQTQSKPSTCPSNTLTNRMTNKNKMIVSSITFEDFSDKLELQDKKKVMVVKKNDISVIDGRKRPPSRHIEDVLYSKNQDGPKHDFLRPPSTDFNFNFKSNVNEYTKNYSELFSLPIGNDFSDQLFSSKKEIIDSTNPKMTNVQDSSNTFIPLSILMENSILIPLRTQKSLVNQALLHYMLVDSGLLNHFEACRNFLLFYDGEFGHKLSFSIFDEISNCRKSQDICNPATLNRLVDNAISSCRSSDSKSIHNVGFKKISMNLNKPIDDILNHLVLTYRTEWPYNVILTNEALEKYGELFKFLVQLKKTVWALQQVHQHLKFIGKTYADSQNIHALHLMRNEMLNFITVAQGYISTQVLDLCWQEFQEDLENKVKSLDELYEAHEKYLNKALFRCLLNKKAKPVQKIINDIFNIIVKFSLTLTNTSKKSPNGDESPKESLPFPQLDEYFNVFKDYSSFLYQVVSKLSARGYQHHLHDLMLRLNFSGFYQKLD</sequence>
<keyword evidence="5" id="KW-0206">Cytoskeleton</keyword>
<keyword evidence="4" id="KW-0493">Microtubule</keyword>
<name>A0A0K2UJG2_LEPSM</name>
<protein>
    <submittedName>
        <fullName evidence="8">Gammatubulin complex component 6like [Strongylocentrotus purpuratus]</fullName>
    </submittedName>
</protein>
<evidence type="ECO:0000256" key="1">
    <source>
        <dbReference type="ARBA" id="ARBA00004245"/>
    </source>
</evidence>
<dbReference type="GO" id="GO:0000278">
    <property type="term" value="P:mitotic cell cycle"/>
    <property type="evidence" value="ECO:0007669"/>
    <property type="project" value="TreeGrafter"/>
</dbReference>
<keyword evidence="3" id="KW-0963">Cytoplasm</keyword>
<dbReference type="InterPro" id="IPR041470">
    <property type="entry name" value="GCP_N"/>
</dbReference>
<dbReference type="Gene3D" id="1.20.120.1900">
    <property type="entry name" value="Gamma-tubulin complex, C-terminal domain"/>
    <property type="match status" value="1"/>
</dbReference>
<evidence type="ECO:0000313" key="8">
    <source>
        <dbReference type="EMBL" id="CDW38082.1"/>
    </source>
</evidence>
<dbReference type="GO" id="GO:0051225">
    <property type="term" value="P:spindle assembly"/>
    <property type="evidence" value="ECO:0007669"/>
    <property type="project" value="TreeGrafter"/>
</dbReference>
<dbReference type="InterPro" id="IPR040457">
    <property type="entry name" value="GCP_C"/>
</dbReference>
<evidence type="ECO:0000256" key="5">
    <source>
        <dbReference type="ARBA" id="ARBA00023212"/>
    </source>
</evidence>
<dbReference type="EMBL" id="HACA01020721">
    <property type="protein sequence ID" value="CDW38082.1"/>
    <property type="molecule type" value="Transcribed_RNA"/>
</dbReference>
<organism evidence="8">
    <name type="scientific">Lepeophtheirus salmonis</name>
    <name type="common">Salmon louse</name>
    <name type="synonym">Caligus salmonis</name>
    <dbReference type="NCBI Taxonomy" id="72036"/>
    <lineage>
        <taxon>Eukaryota</taxon>
        <taxon>Metazoa</taxon>
        <taxon>Ecdysozoa</taxon>
        <taxon>Arthropoda</taxon>
        <taxon>Crustacea</taxon>
        <taxon>Multicrustacea</taxon>
        <taxon>Hexanauplia</taxon>
        <taxon>Copepoda</taxon>
        <taxon>Siphonostomatoida</taxon>
        <taxon>Caligidae</taxon>
        <taxon>Lepeophtheirus</taxon>
    </lineage>
</organism>
<dbReference type="Pfam" id="PF04130">
    <property type="entry name" value="GCP_C_terminal"/>
    <property type="match status" value="1"/>
</dbReference>
<accession>A0A0K2UJG2</accession>
<evidence type="ECO:0000256" key="3">
    <source>
        <dbReference type="ARBA" id="ARBA00022490"/>
    </source>
</evidence>
<evidence type="ECO:0000256" key="4">
    <source>
        <dbReference type="ARBA" id="ARBA00022701"/>
    </source>
</evidence>
<dbReference type="GO" id="GO:0000922">
    <property type="term" value="C:spindle pole"/>
    <property type="evidence" value="ECO:0007669"/>
    <property type="project" value="InterPro"/>
</dbReference>
<proteinExistence type="inferred from homology"/>
<dbReference type="PANTHER" id="PTHR19302:SF70">
    <property type="entry name" value="GAMMA-TUBULIN COMPLEX COMPONENT 6"/>
    <property type="match status" value="1"/>
</dbReference>
<dbReference type="GO" id="GO:0000930">
    <property type="term" value="C:gamma-tubulin complex"/>
    <property type="evidence" value="ECO:0007669"/>
    <property type="project" value="TreeGrafter"/>
</dbReference>
<feature type="domain" description="Gamma tubulin complex component C-terminal" evidence="6">
    <location>
        <begin position="1016"/>
        <end position="1317"/>
    </location>
</feature>
<evidence type="ECO:0000256" key="2">
    <source>
        <dbReference type="ARBA" id="ARBA00010337"/>
    </source>
</evidence>
<dbReference type="GO" id="GO:0051011">
    <property type="term" value="F:microtubule minus-end binding"/>
    <property type="evidence" value="ECO:0007669"/>
    <property type="project" value="TreeGrafter"/>
</dbReference>
<comment type="similarity">
    <text evidence="2">Belongs to the TUBGCP family.</text>
</comment>
<dbReference type="Pfam" id="PF17681">
    <property type="entry name" value="GCP_N_terminal"/>
    <property type="match status" value="1"/>
</dbReference>
<dbReference type="GO" id="GO:0043015">
    <property type="term" value="F:gamma-tubulin binding"/>
    <property type="evidence" value="ECO:0007669"/>
    <property type="project" value="InterPro"/>
</dbReference>
<dbReference type="PANTHER" id="PTHR19302">
    <property type="entry name" value="GAMMA TUBULIN COMPLEX PROTEIN"/>
    <property type="match status" value="1"/>
</dbReference>
<comment type="subcellular location">
    <subcellularLocation>
        <location evidence="1">Cytoplasm</location>
        <location evidence="1">Cytoskeleton</location>
    </subcellularLocation>
</comment>
<evidence type="ECO:0000259" key="7">
    <source>
        <dbReference type="Pfam" id="PF17681"/>
    </source>
</evidence>
<dbReference type="OrthoDB" id="6337261at2759"/>
<feature type="domain" description="Gamma tubulin complex component protein N-terminal" evidence="7">
    <location>
        <begin position="285"/>
        <end position="578"/>
    </location>
</feature>
<dbReference type="GO" id="GO:0007020">
    <property type="term" value="P:microtubule nucleation"/>
    <property type="evidence" value="ECO:0007669"/>
    <property type="project" value="InterPro"/>
</dbReference>
<dbReference type="GO" id="GO:0005874">
    <property type="term" value="C:microtubule"/>
    <property type="evidence" value="ECO:0007669"/>
    <property type="project" value="UniProtKB-KW"/>
</dbReference>
<evidence type="ECO:0000259" key="6">
    <source>
        <dbReference type="Pfam" id="PF04130"/>
    </source>
</evidence>
<dbReference type="InterPro" id="IPR007259">
    <property type="entry name" value="GCP"/>
</dbReference>